<dbReference type="Pfam" id="PF26621">
    <property type="entry name" value="DUF8198"/>
    <property type="match status" value="1"/>
</dbReference>
<accession>A0A9X2C2T1</accession>
<dbReference type="InterPro" id="IPR058063">
    <property type="entry name" value="FFLEE_fam"/>
</dbReference>
<sequence length="243" mass="26257">MSDIASRILQSLAAVDVERLRRAATPGLAAAVETLKAYQQQRFARTHASLLAHPRYGRAANFFLNELYGPQDFTQRDAQFSRIVPALVRLFPADTVATVESLAAVHALSERLDTAMAIHLDGRAPMRASYVRAWQATGERASRARQIDLVMSVGEALDRHTRSFVLRASLKAMRGPARAAGMGALQAFLETGFDAFGAMGGAREFLATIQARETALAARLFEPEAVAAATGLLSADDVLVHLP</sequence>
<dbReference type="NCBIfam" id="NF047641">
    <property type="entry name" value="FFLEE_fam"/>
    <property type="match status" value="1"/>
</dbReference>
<gene>
    <name evidence="2" type="ORF">LPC04_28615</name>
</gene>
<name>A0A9X2C2T1_9BURK</name>
<reference evidence="2" key="1">
    <citation type="submission" date="2021-11" db="EMBL/GenBank/DDBJ databases">
        <title>BS-T2-15 a new species belonging to the Comamonadaceae family isolated from the soil of a French oak forest.</title>
        <authorList>
            <person name="Mieszkin S."/>
            <person name="Alain K."/>
        </authorList>
    </citation>
    <scope>NUCLEOTIDE SEQUENCE</scope>
    <source>
        <strain evidence="2">BS-T2-15</strain>
    </source>
</reference>
<proteinExistence type="predicted"/>
<dbReference type="RefSeq" id="WP_275685752.1">
    <property type="nucleotide sequence ID" value="NZ_JAJLJH010000018.1"/>
</dbReference>
<dbReference type="Proteomes" id="UP001139353">
    <property type="component" value="Unassembled WGS sequence"/>
</dbReference>
<protein>
    <recommendedName>
        <fullName evidence="1">DUF8198 domain-containing protein</fullName>
    </recommendedName>
</protein>
<dbReference type="InterPro" id="IPR058511">
    <property type="entry name" value="DUF8198"/>
</dbReference>
<dbReference type="AlphaFoldDB" id="A0A9X2C2T1"/>
<comment type="caution">
    <text evidence="2">The sequence shown here is derived from an EMBL/GenBank/DDBJ whole genome shotgun (WGS) entry which is preliminary data.</text>
</comment>
<dbReference type="EMBL" id="JAJLJH010000018">
    <property type="protein sequence ID" value="MCK9689702.1"/>
    <property type="molecule type" value="Genomic_DNA"/>
</dbReference>
<keyword evidence="3" id="KW-1185">Reference proteome</keyword>
<feature type="domain" description="DUF8198" evidence="1">
    <location>
        <begin position="21"/>
        <end position="224"/>
    </location>
</feature>
<evidence type="ECO:0000313" key="2">
    <source>
        <dbReference type="EMBL" id="MCK9689702.1"/>
    </source>
</evidence>
<evidence type="ECO:0000259" key="1">
    <source>
        <dbReference type="Pfam" id="PF26621"/>
    </source>
</evidence>
<evidence type="ECO:0000313" key="3">
    <source>
        <dbReference type="Proteomes" id="UP001139353"/>
    </source>
</evidence>
<organism evidence="2 3">
    <name type="scientific">Scleromatobacter humisilvae</name>
    <dbReference type="NCBI Taxonomy" id="2897159"/>
    <lineage>
        <taxon>Bacteria</taxon>
        <taxon>Pseudomonadati</taxon>
        <taxon>Pseudomonadota</taxon>
        <taxon>Betaproteobacteria</taxon>
        <taxon>Burkholderiales</taxon>
        <taxon>Sphaerotilaceae</taxon>
        <taxon>Scleromatobacter</taxon>
    </lineage>
</organism>